<comment type="similarity">
    <text evidence="2 9">Belongs to the V-ATPase proteolipid subunit family.</text>
</comment>
<evidence type="ECO:0000256" key="1">
    <source>
        <dbReference type="ARBA" id="ARBA00004141"/>
    </source>
</evidence>
<dbReference type="OMA" id="YGTWKSA"/>
<comment type="caution">
    <text evidence="11">The sequence shown here is derived from an EMBL/GenBank/DDBJ whole genome shotgun (WGS) entry which is preliminary data.</text>
</comment>
<organism evidence="11 12">
    <name type="scientific">Diacronema lutheri</name>
    <name type="common">Unicellular marine alga</name>
    <name type="synonym">Monochrysis lutheri</name>
    <dbReference type="NCBI Taxonomy" id="2081491"/>
    <lineage>
        <taxon>Eukaryota</taxon>
        <taxon>Haptista</taxon>
        <taxon>Haptophyta</taxon>
        <taxon>Pavlovophyceae</taxon>
        <taxon>Pavlovales</taxon>
        <taxon>Pavlovaceae</taxon>
        <taxon>Diacronema</taxon>
    </lineage>
</organism>
<evidence type="ECO:0000256" key="9">
    <source>
        <dbReference type="RuleBase" id="RU363060"/>
    </source>
</evidence>
<keyword evidence="6 9" id="KW-1133">Transmembrane helix</keyword>
<dbReference type="PRINTS" id="PR00122">
    <property type="entry name" value="VACATPASE"/>
</dbReference>
<dbReference type="GO" id="GO:0033179">
    <property type="term" value="C:proton-transporting V-type ATPase, V0 domain"/>
    <property type="evidence" value="ECO:0007669"/>
    <property type="project" value="InterPro"/>
</dbReference>
<dbReference type="GO" id="GO:0046961">
    <property type="term" value="F:proton-transporting ATPase activity, rotational mechanism"/>
    <property type="evidence" value="ECO:0007669"/>
    <property type="project" value="InterPro"/>
</dbReference>
<sequence length="174" mass="18076">MSAAHMVYCPSYASYFGFLGAASALVFGNMGAAYGTWKSAVGMAAMAKLPRHRVQPEMVIKSMLPVIMAGVCGIYGLIIAVIIANGVDSENYSLFSGYAHLAAGLAVGLSNLASGLSIGMCGDIGVRDSARQPKLYIGMVLIWSFASALGLYGLIVGLIIAVKNDNIICETGTL</sequence>
<dbReference type="Proteomes" id="UP000751190">
    <property type="component" value="Unassembled WGS sequence"/>
</dbReference>
<feature type="domain" description="V-ATPase proteolipid subunit C-like" evidence="10">
    <location>
        <begin position="19"/>
        <end position="83"/>
    </location>
</feature>
<feature type="transmembrane region" description="Helical" evidence="9">
    <location>
        <begin position="135"/>
        <end position="162"/>
    </location>
</feature>
<evidence type="ECO:0000313" key="12">
    <source>
        <dbReference type="Proteomes" id="UP000751190"/>
    </source>
</evidence>
<dbReference type="PANTHER" id="PTHR10263">
    <property type="entry name" value="V-TYPE PROTON ATPASE PROTEOLIPID SUBUNIT"/>
    <property type="match status" value="1"/>
</dbReference>
<protein>
    <recommendedName>
        <fullName evidence="9">V-type proton ATPase proteolipid subunit</fullName>
    </recommendedName>
</protein>
<dbReference type="InterPro" id="IPR000245">
    <property type="entry name" value="ATPase_proteolipid_csu"/>
</dbReference>
<comment type="subcellular location">
    <subcellularLocation>
        <location evidence="1">Membrane</location>
        <topology evidence="1">Multi-pass membrane protein</topology>
    </subcellularLocation>
    <subcellularLocation>
        <location evidence="9">Vacuole membrane</location>
        <topology evidence="9">Multi-pass membrane protein</topology>
    </subcellularLocation>
</comment>
<dbReference type="EMBL" id="JAGTXO010000074">
    <property type="protein sequence ID" value="KAG8457321.1"/>
    <property type="molecule type" value="Genomic_DNA"/>
</dbReference>
<feature type="domain" description="V-ATPase proteolipid subunit C-like" evidence="10">
    <location>
        <begin position="101"/>
        <end position="160"/>
    </location>
</feature>
<dbReference type="GO" id="GO:0005774">
    <property type="term" value="C:vacuolar membrane"/>
    <property type="evidence" value="ECO:0007669"/>
    <property type="project" value="UniProtKB-SubCell"/>
</dbReference>
<evidence type="ECO:0000256" key="3">
    <source>
        <dbReference type="ARBA" id="ARBA00022448"/>
    </source>
</evidence>
<accession>A0A8J5X3D1</accession>
<feature type="transmembrane region" description="Helical" evidence="9">
    <location>
        <begin position="95"/>
        <end position="114"/>
    </location>
</feature>
<reference evidence="11" key="1">
    <citation type="submission" date="2021-05" db="EMBL/GenBank/DDBJ databases">
        <title>The genome of the haptophyte Pavlova lutheri (Diacronema luteri, Pavlovales) - a model for lipid biosynthesis in eukaryotic algae.</title>
        <authorList>
            <person name="Hulatt C.J."/>
            <person name="Posewitz M.C."/>
        </authorList>
    </citation>
    <scope>NUCLEOTIDE SEQUENCE</scope>
    <source>
        <strain evidence="11">NIVA-4/92</strain>
    </source>
</reference>
<dbReference type="Pfam" id="PF00137">
    <property type="entry name" value="ATP-synt_C"/>
    <property type="match status" value="2"/>
</dbReference>
<dbReference type="InterPro" id="IPR002379">
    <property type="entry name" value="ATPase_proteolipid_c-like_dom"/>
</dbReference>
<evidence type="ECO:0000256" key="8">
    <source>
        <dbReference type="ARBA" id="ARBA00023136"/>
    </source>
</evidence>
<name>A0A8J5X3D1_DIALT</name>
<evidence type="ECO:0000256" key="6">
    <source>
        <dbReference type="ARBA" id="ARBA00022989"/>
    </source>
</evidence>
<proteinExistence type="inferred from homology"/>
<keyword evidence="5 9" id="KW-0375">Hydrogen ion transport</keyword>
<dbReference type="CDD" id="cd18175">
    <property type="entry name" value="ATP-synt_Vo_c_ATP6C_rpt1"/>
    <property type="match status" value="1"/>
</dbReference>
<keyword evidence="9" id="KW-0926">Vacuole</keyword>
<dbReference type="CDD" id="cd18176">
    <property type="entry name" value="ATP-synt_Vo_c_ATP6C_rpt2"/>
    <property type="match status" value="1"/>
</dbReference>
<evidence type="ECO:0000256" key="4">
    <source>
        <dbReference type="ARBA" id="ARBA00022692"/>
    </source>
</evidence>
<keyword evidence="8 9" id="KW-0472">Membrane</keyword>
<evidence type="ECO:0000256" key="5">
    <source>
        <dbReference type="ARBA" id="ARBA00022781"/>
    </source>
</evidence>
<dbReference type="OrthoDB" id="1744869at2759"/>
<dbReference type="NCBIfam" id="TIGR01100">
    <property type="entry name" value="V_ATP_synt_C"/>
    <property type="match status" value="1"/>
</dbReference>
<feature type="transmembrane region" description="Helical" evidence="9">
    <location>
        <begin position="58"/>
        <end position="83"/>
    </location>
</feature>
<evidence type="ECO:0000259" key="10">
    <source>
        <dbReference type="Pfam" id="PF00137"/>
    </source>
</evidence>
<keyword evidence="12" id="KW-1185">Reference proteome</keyword>
<gene>
    <name evidence="11" type="ORF">KFE25_003579</name>
</gene>
<evidence type="ECO:0000313" key="11">
    <source>
        <dbReference type="EMBL" id="KAG8457321.1"/>
    </source>
</evidence>
<evidence type="ECO:0000256" key="7">
    <source>
        <dbReference type="ARBA" id="ARBA00023065"/>
    </source>
</evidence>
<dbReference type="InterPro" id="IPR035921">
    <property type="entry name" value="F/V-ATP_Csub_sf"/>
</dbReference>
<feature type="transmembrane region" description="Helical" evidence="9">
    <location>
        <begin position="12"/>
        <end position="37"/>
    </location>
</feature>
<keyword evidence="4 9" id="KW-0812">Transmembrane</keyword>
<dbReference type="FunFam" id="1.20.120.610:FF:000001">
    <property type="entry name" value="V-type proton ATPase proteolipid subunit"/>
    <property type="match status" value="1"/>
</dbReference>
<dbReference type="Gene3D" id="1.20.120.610">
    <property type="entry name" value="lithium bound rotor ring of v- atpase"/>
    <property type="match status" value="1"/>
</dbReference>
<evidence type="ECO:0000256" key="2">
    <source>
        <dbReference type="ARBA" id="ARBA00007296"/>
    </source>
</evidence>
<dbReference type="InterPro" id="IPR011555">
    <property type="entry name" value="ATPase_proteolipid_su_C_euk"/>
</dbReference>
<dbReference type="SUPFAM" id="SSF81333">
    <property type="entry name" value="F1F0 ATP synthase subunit C"/>
    <property type="match status" value="2"/>
</dbReference>
<keyword evidence="3 9" id="KW-0813">Transport</keyword>
<dbReference type="AlphaFoldDB" id="A0A8J5X3D1"/>
<keyword evidence="7 9" id="KW-0406">Ion transport</keyword>